<proteinExistence type="inferred from homology"/>
<dbReference type="InterPro" id="IPR006311">
    <property type="entry name" value="TAT_signal"/>
</dbReference>
<keyword evidence="2" id="KW-0732">Signal</keyword>
<dbReference type="Gene3D" id="3.40.50.2300">
    <property type="match status" value="2"/>
</dbReference>
<evidence type="ECO:0000313" key="4">
    <source>
        <dbReference type="EMBL" id="TCP18267.1"/>
    </source>
</evidence>
<organism evidence="4 5">
    <name type="scientific">Simplicispira metamorpha</name>
    <dbReference type="NCBI Taxonomy" id="80881"/>
    <lineage>
        <taxon>Bacteria</taxon>
        <taxon>Pseudomonadati</taxon>
        <taxon>Pseudomonadota</taxon>
        <taxon>Betaproteobacteria</taxon>
        <taxon>Burkholderiales</taxon>
        <taxon>Comamonadaceae</taxon>
        <taxon>Simplicispira</taxon>
    </lineage>
</organism>
<evidence type="ECO:0000256" key="2">
    <source>
        <dbReference type="ARBA" id="ARBA00022729"/>
    </source>
</evidence>
<comment type="caution">
    <text evidence="4">The sequence shown here is derived from an EMBL/GenBank/DDBJ whole genome shotgun (WGS) entry which is preliminary data.</text>
</comment>
<dbReference type="SUPFAM" id="SSF53822">
    <property type="entry name" value="Periplasmic binding protein-like I"/>
    <property type="match status" value="1"/>
</dbReference>
<dbReference type="PANTHER" id="PTHR47235:SF1">
    <property type="entry name" value="BLR6548 PROTEIN"/>
    <property type="match status" value="1"/>
</dbReference>
<evidence type="ECO:0000313" key="5">
    <source>
        <dbReference type="Proteomes" id="UP000295182"/>
    </source>
</evidence>
<dbReference type="Pfam" id="PF13458">
    <property type="entry name" value="Peripla_BP_6"/>
    <property type="match status" value="1"/>
</dbReference>
<sequence>MAMYPSDSPAVALNRRQWFAWSAAASAAMAGDATAQPLLSASPARNTDAERPLVVAQIVDLSLNQQDVSRDFLVGSRSAWQNLNARGGVRGRTVQHITLETNGSPASLQTAWQTAHRQTGCVALSGCVGNATAAALVAMPPPADSSSALALIAPWLHNAVTDSEAETVFEVFPDHQTQIAHAIKTHASLGVKQIGVVFANVQVQQQSQGYVLQVAKSLGLEAQILPHASAKSPIANQLITPTQTIILFVGGTPELHAFVSKLAAPPGRQCFVVALADVNLQVLAQMGGTPKGISIIATQAVPLISSSLPVVRAYRDALGRFFDESPSPQGLAGFIAARYTAEVLGGITGPITRATVLAALQRRADVNMGGYVVAYRGKKRTNAYVTQSMLTQDGRIIG</sequence>
<dbReference type="InterPro" id="IPR028082">
    <property type="entry name" value="Peripla_BP_I"/>
</dbReference>
<accession>A0A4R2NB29</accession>
<dbReference type="Proteomes" id="UP000295182">
    <property type="component" value="Unassembled WGS sequence"/>
</dbReference>
<dbReference type="AlphaFoldDB" id="A0A4R2NB29"/>
<gene>
    <name evidence="4" type="ORF">EV674_10962</name>
</gene>
<evidence type="ECO:0000259" key="3">
    <source>
        <dbReference type="Pfam" id="PF13458"/>
    </source>
</evidence>
<dbReference type="PANTHER" id="PTHR47235">
    <property type="entry name" value="BLR6548 PROTEIN"/>
    <property type="match status" value="1"/>
</dbReference>
<protein>
    <submittedName>
        <fullName evidence="4">Amino acid/amide ABC transporter substrate-binding protein (HAAT family)</fullName>
    </submittedName>
</protein>
<dbReference type="InterPro" id="IPR028081">
    <property type="entry name" value="Leu-bd"/>
</dbReference>
<evidence type="ECO:0000256" key="1">
    <source>
        <dbReference type="ARBA" id="ARBA00010062"/>
    </source>
</evidence>
<dbReference type="PROSITE" id="PS51318">
    <property type="entry name" value="TAT"/>
    <property type="match status" value="1"/>
</dbReference>
<dbReference type="EMBL" id="SLXH01000009">
    <property type="protein sequence ID" value="TCP18267.1"/>
    <property type="molecule type" value="Genomic_DNA"/>
</dbReference>
<reference evidence="4 5" key="1">
    <citation type="submission" date="2019-03" db="EMBL/GenBank/DDBJ databases">
        <title>Genomic Encyclopedia of Type Strains, Phase IV (KMG-IV): sequencing the most valuable type-strain genomes for metagenomic binning, comparative biology and taxonomic classification.</title>
        <authorList>
            <person name="Goeker M."/>
        </authorList>
    </citation>
    <scope>NUCLEOTIDE SEQUENCE [LARGE SCALE GENOMIC DNA]</scope>
    <source>
        <strain evidence="4 5">DSM 1837</strain>
    </source>
</reference>
<name>A0A4R2NB29_9BURK</name>
<comment type="similarity">
    <text evidence="1">Belongs to the leucine-binding protein family.</text>
</comment>
<keyword evidence="5" id="KW-1185">Reference proteome</keyword>
<feature type="domain" description="Leucine-binding protein" evidence="3">
    <location>
        <begin position="55"/>
        <end position="371"/>
    </location>
</feature>